<dbReference type="EMBL" id="JAIWYP010000001">
    <property type="protein sequence ID" value="KAH3877679.1"/>
    <property type="molecule type" value="Genomic_DNA"/>
</dbReference>
<gene>
    <name evidence="1" type="ORF">DPMN_001555</name>
</gene>
<protein>
    <submittedName>
        <fullName evidence="1">Uncharacterized protein</fullName>
    </submittedName>
</protein>
<accession>A0A9D4RQY1</accession>
<dbReference type="Proteomes" id="UP000828390">
    <property type="component" value="Unassembled WGS sequence"/>
</dbReference>
<proteinExistence type="predicted"/>
<evidence type="ECO:0000313" key="1">
    <source>
        <dbReference type="EMBL" id="KAH3877679.1"/>
    </source>
</evidence>
<sequence>MPGTGYVEKQLCEERQHCSHGTRGRSNLPLYTDLTDKGGRTALMATEIGIATTEPRRFAQLDYRKEDA</sequence>
<keyword evidence="2" id="KW-1185">Reference proteome</keyword>
<name>A0A9D4RQY1_DREPO</name>
<comment type="caution">
    <text evidence="1">The sequence shown here is derived from an EMBL/GenBank/DDBJ whole genome shotgun (WGS) entry which is preliminary data.</text>
</comment>
<reference evidence="1" key="1">
    <citation type="journal article" date="2019" name="bioRxiv">
        <title>The Genome of the Zebra Mussel, Dreissena polymorpha: A Resource for Invasive Species Research.</title>
        <authorList>
            <person name="McCartney M.A."/>
            <person name="Auch B."/>
            <person name="Kono T."/>
            <person name="Mallez S."/>
            <person name="Zhang Y."/>
            <person name="Obille A."/>
            <person name="Becker A."/>
            <person name="Abrahante J.E."/>
            <person name="Garbe J."/>
            <person name="Badalamenti J.P."/>
            <person name="Herman A."/>
            <person name="Mangelson H."/>
            <person name="Liachko I."/>
            <person name="Sullivan S."/>
            <person name="Sone E.D."/>
            <person name="Koren S."/>
            <person name="Silverstein K.A.T."/>
            <person name="Beckman K.B."/>
            <person name="Gohl D.M."/>
        </authorList>
    </citation>
    <scope>NUCLEOTIDE SEQUENCE</scope>
    <source>
        <strain evidence="1">Duluth1</strain>
        <tissue evidence="1">Whole animal</tissue>
    </source>
</reference>
<reference evidence="1" key="2">
    <citation type="submission" date="2020-11" db="EMBL/GenBank/DDBJ databases">
        <authorList>
            <person name="McCartney M.A."/>
            <person name="Auch B."/>
            <person name="Kono T."/>
            <person name="Mallez S."/>
            <person name="Becker A."/>
            <person name="Gohl D.M."/>
            <person name="Silverstein K.A.T."/>
            <person name="Koren S."/>
            <person name="Bechman K.B."/>
            <person name="Herman A."/>
            <person name="Abrahante J.E."/>
            <person name="Garbe J."/>
        </authorList>
    </citation>
    <scope>NUCLEOTIDE SEQUENCE</scope>
    <source>
        <strain evidence="1">Duluth1</strain>
        <tissue evidence="1">Whole animal</tissue>
    </source>
</reference>
<organism evidence="1 2">
    <name type="scientific">Dreissena polymorpha</name>
    <name type="common">Zebra mussel</name>
    <name type="synonym">Mytilus polymorpha</name>
    <dbReference type="NCBI Taxonomy" id="45954"/>
    <lineage>
        <taxon>Eukaryota</taxon>
        <taxon>Metazoa</taxon>
        <taxon>Spiralia</taxon>
        <taxon>Lophotrochozoa</taxon>
        <taxon>Mollusca</taxon>
        <taxon>Bivalvia</taxon>
        <taxon>Autobranchia</taxon>
        <taxon>Heteroconchia</taxon>
        <taxon>Euheterodonta</taxon>
        <taxon>Imparidentia</taxon>
        <taxon>Neoheterodontei</taxon>
        <taxon>Myida</taxon>
        <taxon>Dreissenoidea</taxon>
        <taxon>Dreissenidae</taxon>
        <taxon>Dreissena</taxon>
    </lineage>
</organism>
<dbReference type="AlphaFoldDB" id="A0A9D4RQY1"/>
<evidence type="ECO:0000313" key="2">
    <source>
        <dbReference type="Proteomes" id="UP000828390"/>
    </source>
</evidence>